<dbReference type="HOGENOM" id="CLU_018816_6_4_0"/>
<gene>
    <name evidence="5" type="ordered locus">Plabr_3616</name>
</gene>
<dbReference type="Proteomes" id="UP000006860">
    <property type="component" value="Chromosome"/>
</dbReference>
<dbReference type="Gene3D" id="1.10.287.470">
    <property type="entry name" value="Helix hairpin bin"/>
    <property type="match status" value="2"/>
</dbReference>
<feature type="coiled-coil region" evidence="3">
    <location>
        <begin position="91"/>
        <end position="118"/>
    </location>
</feature>
<reference evidence="6" key="1">
    <citation type="submission" date="2011-02" db="EMBL/GenBank/DDBJ databases">
        <title>The complete genome of Planctomyces brasiliensis DSM 5305.</title>
        <authorList>
            <person name="Lucas S."/>
            <person name="Copeland A."/>
            <person name="Lapidus A."/>
            <person name="Bruce D."/>
            <person name="Goodwin L."/>
            <person name="Pitluck S."/>
            <person name="Kyrpides N."/>
            <person name="Mavromatis K."/>
            <person name="Pagani I."/>
            <person name="Ivanova N."/>
            <person name="Ovchinnikova G."/>
            <person name="Lu M."/>
            <person name="Detter J.C."/>
            <person name="Han C."/>
            <person name="Land M."/>
            <person name="Hauser L."/>
            <person name="Markowitz V."/>
            <person name="Cheng J.-F."/>
            <person name="Hugenholtz P."/>
            <person name="Woyke T."/>
            <person name="Wu D."/>
            <person name="Tindall B."/>
            <person name="Pomrenke H.G."/>
            <person name="Brambilla E."/>
            <person name="Klenk H.-P."/>
            <person name="Eisen J.A."/>
        </authorList>
    </citation>
    <scope>NUCLEOTIDE SEQUENCE [LARGE SCALE GENOMIC DNA]</scope>
    <source>
        <strain evidence="6">ATCC 49424 / DSM 5305 / JCM 21570 / NBRC 103401 / IFAM 1448</strain>
    </source>
</reference>
<dbReference type="InterPro" id="IPR050465">
    <property type="entry name" value="UPF0194_transport"/>
</dbReference>
<sequence length="366" mass="40678">MRIPLVPTLAVLAVVFAVYHVSHSQTPLKQTKPPIMPAQSPFSSKVAGAGIVEARSENIEIAADVAGVVKRVHVIWGDKVQPRQQLVSLDARDIQAEIEIRKADLKSAEVELERLRNQPRPEEIPPLEAAVAEAEARLTRAEDIYGRQQRLTQQQVTTQEELVIARTDLLTAQALLKKAEADLALLKAGAWEQDLLVAKANVSRMRSEVDKFMVEAERHELLAPVSHFADGSDEPITWEVLQINIRPGEFVATPPQEPILILGDAGPRRIRVDIDEYDLPRFKPTGKAVAFARGDASRSYPLDFVRVEPFVVPKRSLTGDNSERVDTRVLQVIYEFAEPANDVYVGQQMDVFIETESVIQAAVPTE</sequence>
<name>F0SQ36_RUBBR</name>
<evidence type="ECO:0000256" key="3">
    <source>
        <dbReference type="SAM" id="Coils"/>
    </source>
</evidence>
<dbReference type="RefSeq" id="WP_013629932.1">
    <property type="nucleotide sequence ID" value="NC_015174.1"/>
</dbReference>
<comment type="subcellular location">
    <subcellularLocation>
        <location evidence="1">Cell envelope</location>
    </subcellularLocation>
</comment>
<protein>
    <submittedName>
        <fullName evidence="5">Secretion protein HlyD family protein</fullName>
    </submittedName>
</protein>
<dbReference type="EMBL" id="CP002546">
    <property type="protein sequence ID" value="ADY61213.1"/>
    <property type="molecule type" value="Genomic_DNA"/>
</dbReference>
<dbReference type="InterPro" id="IPR059052">
    <property type="entry name" value="HH_YbhG-like"/>
</dbReference>
<dbReference type="GO" id="GO:0030313">
    <property type="term" value="C:cell envelope"/>
    <property type="evidence" value="ECO:0007669"/>
    <property type="project" value="UniProtKB-SubCell"/>
</dbReference>
<dbReference type="SUPFAM" id="SSF111369">
    <property type="entry name" value="HlyD-like secretion proteins"/>
    <property type="match status" value="2"/>
</dbReference>
<proteinExistence type="predicted"/>
<accession>F0SQ36</accession>
<organism evidence="5 6">
    <name type="scientific">Rubinisphaera brasiliensis (strain ATCC 49424 / DSM 5305 / JCM 21570 / IAM 15109 / NBRC 103401 / IFAM 1448)</name>
    <name type="common">Planctomyces brasiliensis</name>
    <dbReference type="NCBI Taxonomy" id="756272"/>
    <lineage>
        <taxon>Bacteria</taxon>
        <taxon>Pseudomonadati</taxon>
        <taxon>Planctomycetota</taxon>
        <taxon>Planctomycetia</taxon>
        <taxon>Planctomycetales</taxon>
        <taxon>Planctomycetaceae</taxon>
        <taxon>Rubinisphaera</taxon>
    </lineage>
</organism>
<dbReference type="PANTHER" id="PTHR32347">
    <property type="entry name" value="EFFLUX SYSTEM COMPONENT YKNX-RELATED"/>
    <property type="match status" value="1"/>
</dbReference>
<evidence type="ECO:0000313" key="5">
    <source>
        <dbReference type="EMBL" id="ADY61213.1"/>
    </source>
</evidence>
<evidence type="ECO:0000256" key="1">
    <source>
        <dbReference type="ARBA" id="ARBA00004196"/>
    </source>
</evidence>
<feature type="domain" description="YbhG-like alpha-helical hairpin" evidence="4">
    <location>
        <begin position="89"/>
        <end position="207"/>
    </location>
</feature>
<dbReference type="OrthoDB" id="9785187at2"/>
<dbReference type="STRING" id="756272.Plabr_3616"/>
<dbReference type="Gene3D" id="2.40.50.100">
    <property type="match status" value="1"/>
</dbReference>
<keyword evidence="2 3" id="KW-0175">Coiled coil</keyword>
<evidence type="ECO:0000256" key="2">
    <source>
        <dbReference type="ARBA" id="ARBA00023054"/>
    </source>
</evidence>
<dbReference type="PANTHER" id="PTHR32347:SF23">
    <property type="entry name" value="BLL5650 PROTEIN"/>
    <property type="match status" value="1"/>
</dbReference>
<dbReference type="eggNOG" id="COG0845">
    <property type="taxonomic scope" value="Bacteria"/>
</dbReference>
<dbReference type="Pfam" id="PF25881">
    <property type="entry name" value="HH_YBHG"/>
    <property type="match status" value="1"/>
</dbReference>
<evidence type="ECO:0000313" key="6">
    <source>
        <dbReference type="Proteomes" id="UP000006860"/>
    </source>
</evidence>
<keyword evidence="6" id="KW-1185">Reference proteome</keyword>
<evidence type="ECO:0000259" key="4">
    <source>
        <dbReference type="Pfam" id="PF25881"/>
    </source>
</evidence>
<dbReference type="KEGG" id="pbs:Plabr_3616"/>
<dbReference type="AlphaFoldDB" id="F0SQ36"/>